<sequence>MQTPMIVSIVDDDENVRVATCSLVRSLGCKVRDYASAEAFLRADGLREVHCVISDVQMPGMDGIEMQRRLNETPGAPPVIFISAFGSEARRSEALANGALCFLDKPVDGDVLLACLEKLGQNADGV</sequence>
<feature type="domain" description="Response regulatory" evidence="3">
    <location>
        <begin position="6"/>
        <end position="120"/>
    </location>
</feature>
<comment type="caution">
    <text evidence="5">The sequence shown here is derived from an EMBL/GenBank/DDBJ whole genome shotgun (WGS) entry which is preliminary data.</text>
</comment>
<evidence type="ECO:0000313" key="7">
    <source>
        <dbReference type="Proteomes" id="UP000247515"/>
    </source>
</evidence>
<reference evidence="5 6" key="1">
    <citation type="submission" date="2016-10" db="EMBL/GenBank/DDBJ databases">
        <authorList>
            <person name="Varghese N."/>
            <person name="Submissions S."/>
        </authorList>
    </citation>
    <scope>NUCLEOTIDE SEQUENCE [LARGE SCALE GENOMIC DNA]</scope>
    <source>
        <strain evidence="5 6">LMG 22274</strain>
    </source>
</reference>
<organism evidence="5 6">
    <name type="scientific">Paraburkholderia tropica</name>
    <dbReference type="NCBI Taxonomy" id="92647"/>
    <lineage>
        <taxon>Bacteria</taxon>
        <taxon>Pseudomonadati</taxon>
        <taxon>Pseudomonadota</taxon>
        <taxon>Betaproteobacteria</taxon>
        <taxon>Burkholderiales</taxon>
        <taxon>Burkholderiaceae</taxon>
        <taxon>Paraburkholderia</taxon>
    </lineage>
</organism>
<dbReference type="InterPro" id="IPR001789">
    <property type="entry name" value="Sig_transdc_resp-reg_receiver"/>
</dbReference>
<dbReference type="EMBL" id="QJJV01000023">
    <property type="protein sequence ID" value="PXX09634.1"/>
    <property type="molecule type" value="Genomic_DNA"/>
</dbReference>
<dbReference type="SMART" id="SM00448">
    <property type="entry name" value="REC"/>
    <property type="match status" value="1"/>
</dbReference>
<dbReference type="PANTHER" id="PTHR44591:SF25">
    <property type="entry name" value="CHEMOTAXIS TWO-COMPONENT RESPONSE REGULATOR"/>
    <property type="match status" value="1"/>
</dbReference>
<evidence type="ECO:0000256" key="2">
    <source>
        <dbReference type="PROSITE-ProRule" id="PRU00169"/>
    </source>
</evidence>
<dbReference type="AlphaFoldDB" id="A0AAQ1GMK1"/>
<evidence type="ECO:0000313" key="5">
    <source>
        <dbReference type="EMBL" id="SEK12176.1"/>
    </source>
</evidence>
<keyword evidence="7" id="KW-1185">Reference proteome</keyword>
<keyword evidence="1 2" id="KW-0597">Phosphoprotein</keyword>
<dbReference type="PANTHER" id="PTHR44591">
    <property type="entry name" value="STRESS RESPONSE REGULATOR PROTEIN 1"/>
    <property type="match status" value="1"/>
</dbReference>
<dbReference type="Proteomes" id="UP000183529">
    <property type="component" value="Unassembled WGS sequence"/>
</dbReference>
<evidence type="ECO:0000259" key="3">
    <source>
        <dbReference type="PROSITE" id="PS50110"/>
    </source>
</evidence>
<gene>
    <name evidence="4" type="ORF">C7400_123106</name>
    <name evidence="5" type="ORF">SAMN05216550_121118</name>
</gene>
<dbReference type="GO" id="GO:0000160">
    <property type="term" value="P:phosphorelay signal transduction system"/>
    <property type="evidence" value="ECO:0007669"/>
    <property type="project" value="InterPro"/>
</dbReference>
<feature type="modified residue" description="4-aspartylphosphate" evidence="2">
    <location>
        <position position="55"/>
    </location>
</feature>
<proteinExistence type="predicted"/>
<name>A0AAQ1GMK1_9BURK</name>
<dbReference type="InterPro" id="IPR011006">
    <property type="entry name" value="CheY-like_superfamily"/>
</dbReference>
<evidence type="ECO:0000313" key="6">
    <source>
        <dbReference type="Proteomes" id="UP000183529"/>
    </source>
</evidence>
<dbReference type="Gene3D" id="3.40.50.2300">
    <property type="match status" value="1"/>
</dbReference>
<dbReference type="SUPFAM" id="SSF52172">
    <property type="entry name" value="CheY-like"/>
    <property type="match status" value="1"/>
</dbReference>
<dbReference type="Proteomes" id="UP000247515">
    <property type="component" value="Unassembled WGS sequence"/>
</dbReference>
<accession>A0AAQ1GMK1</accession>
<dbReference type="Pfam" id="PF00072">
    <property type="entry name" value="Response_reg"/>
    <property type="match status" value="1"/>
</dbReference>
<protein>
    <submittedName>
        <fullName evidence="5">Response regulator receiver domain-containing protein</fullName>
    </submittedName>
</protein>
<evidence type="ECO:0000313" key="4">
    <source>
        <dbReference type="EMBL" id="PXX09634.1"/>
    </source>
</evidence>
<dbReference type="PROSITE" id="PS50110">
    <property type="entry name" value="RESPONSE_REGULATORY"/>
    <property type="match status" value="1"/>
</dbReference>
<dbReference type="InterPro" id="IPR050595">
    <property type="entry name" value="Bact_response_regulator"/>
</dbReference>
<dbReference type="RefSeq" id="WP_244174723.1">
    <property type="nucleotide sequence ID" value="NZ_CAJMXT010000012.1"/>
</dbReference>
<dbReference type="EMBL" id="FNZM01000021">
    <property type="protein sequence ID" value="SEK12176.1"/>
    <property type="molecule type" value="Genomic_DNA"/>
</dbReference>
<reference evidence="4 7" key="2">
    <citation type="submission" date="2018-05" db="EMBL/GenBank/DDBJ databases">
        <title>Genomic Encyclopedia of Type Strains, Phase IV (KMG-V): Genome sequencing to study the core and pangenomes of soil and plant-associated prokaryotes.</title>
        <authorList>
            <person name="Whitman W."/>
        </authorList>
    </citation>
    <scope>NUCLEOTIDE SEQUENCE [LARGE SCALE GENOMIC DNA]</scope>
    <source>
        <strain evidence="4 7">SIr-6563</strain>
    </source>
</reference>
<evidence type="ECO:0000256" key="1">
    <source>
        <dbReference type="ARBA" id="ARBA00022553"/>
    </source>
</evidence>